<name>A0A379UNN3_SALET</name>
<evidence type="ECO:0000313" key="2">
    <source>
        <dbReference type="Proteomes" id="UP000255534"/>
    </source>
</evidence>
<gene>
    <name evidence="1" type="ORF">NCTC5798_00031</name>
</gene>
<evidence type="ECO:0000313" key="1">
    <source>
        <dbReference type="EMBL" id="SUG68986.1"/>
    </source>
</evidence>
<dbReference type="AlphaFoldDB" id="A0A379UNN3"/>
<dbReference type="Proteomes" id="UP000255534">
    <property type="component" value="Unassembled WGS sequence"/>
</dbReference>
<organism evidence="1 2">
    <name type="scientific">Salmonella enterica I</name>
    <dbReference type="NCBI Taxonomy" id="59201"/>
    <lineage>
        <taxon>Bacteria</taxon>
        <taxon>Pseudomonadati</taxon>
        <taxon>Pseudomonadota</taxon>
        <taxon>Gammaproteobacteria</taxon>
        <taxon>Enterobacterales</taxon>
        <taxon>Enterobacteriaceae</taxon>
        <taxon>Salmonella</taxon>
    </lineage>
</organism>
<accession>A0A379UNN3</accession>
<dbReference type="EMBL" id="UGXK01000001">
    <property type="protein sequence ID" value="SUG68986.1"/>
    <property type="molecule type" value="Genomic_DNA"/>
</dbReference>
<protein>
    <submittedName>
        <fullName evidence="1">Uncharacterized protein</fullName>
    </submittedName>
</protein>
<reference evidence="1 2" key="1">
    <citation type="submission" date="2018-06" db="EMBL/GenBank/DDBJ databases">
        <authorList>
            <consortium name="Pathogen Informatics"/>
            <person name="Doyle S."/>
        </authorList>
    </citation>
    <scope>NUCLEOTIDE SEQUENCE [LARGE SCALE GENOMIC DNA]</scope>
    <source>
        <strain evidence="1 2">NCTC5798</strain>
    </source>
</reference>
<sequence length="83" mass="9841">MEAVRQSKRRYIHHMYQLRLKLTVSADRMQSSLTVRSEREADARITLTGVRYFEVGRLLNPLPRFVNNLLAILFGKRSFLTFR</sequence>
<proteinExistence type="predicted"/>